<sequence length="87" mass="9529">MARKIKATVETNDGAGPRDVVHCEACGRDVVIDVDGSPVGCEIDRRTKLRALVDRGKYHLQKDLTCLESALPAHCETCDFKEGEEEG</sequence>
<dbReference type="EMBL" id="LAZR01000437">
    <property type="protein sequence ID" value="KKN68913.1"/>
    <property type="molecule type" value="Genomic_DNA"/>
</dbReference>
<organism evidence="1">
    <name type="scientific">marine sediment metagenome</name>
    <dbReference type="NCBI Taxonomy" id="412755"/>
    <lineage>
        <taxon>unclassified sequences</taxon>
        <taxon>metagenomes</taxon>
        <taxon>ecological metagenomes</taxon>
    </lineage>
</organism>
<reference evidence="1" key="1">
    <citation type="journal article" date="2015" name="Nature">
        <title>Complex archaea that bridge the gap between prokaryotes and eukaryotes.</title>
        <authorList>
            <person name="Spang A."/>
            <person name="Saw J.H."/>
            <person name="Jorgensen S.L."/>
            <person name="Zaremba-Niedzwiedzka K."/>
            <person name="Martijn J."/>
            <person name="Lind A.E."/>
            <person name="van Eijk R."/>
            <person name="Schleper C."/>
            <person name="Guy L."/>
            <person name="Ettema T.J."/>
        </authorList>
    </citation>
    <scope>NUCLEOTIDE SEQUENCE</scope>
</reference>
<name>A0A0F9VT45_9ZZZZ</name>
<comment type="caution">
    <text evidence="1">The sequence shown here is derived from an EMBL/GenBank/DDBJ whole genome shotgun (WGS) entry which is preliminary data.</text>
</comment>
<proteinExistence type="predicted"/>
<gene>
    <name evidence="1" type="ORF">LCGC14_0446990</name>
</gene>
<protein>
    <submittedName>
        <fullName evidence="1">Uncharacterized protein</fullName>
    </submittedName>
</protein>
<accession>A0A0F9VT45</accession>
<dbReference type="AlphaFoldDB" id="A0A0F9VT45"/>
<evidence type="ECO:0000313" key="1">
    <source>
        <dbReference type="EMBL" id="KKN68913.1"/>
    </source>
</evidence>